<keyword evidence="12" id="KW-1185">Reference proteome</keyword>
<evidence type="ECO:0000256" key="5">
    <source>
        <dbReference type="ARBA" id="ARBA00022723"/>
    </source>
</evidence>
<dbReference type="Pfam" id="PF00190">
    <property type="entry name" value="Cupin_1"/>
    <property type="match status" value="1"/>
</dbReference>
<feature type="binding site" evidence="7">
    <location>
        <position position="75"/>
    </location>
    <ligand>
        <name>oxalate</name>
        <dbReference type="ChEBI" id="CHEBI:30623"/>
    </ligand>
</feature>
<evidence type="ECO:0000256" key="8">
    <source>
        <dbReference type="PIRSR" id="PIRSR601929-2"/>
    </source>
</evidence>
<evidence type="ECO:0000256" key="7">
    <source>
        <dbReference type="PIRSR" id="PIRSR601929-1"/>
    </source>
</evidence>
<evidence type="ECO:0000313" key="12">
    <source>
        <dbReference type="Proteomes" id="UP001630127"/>
    </source>
</evidence>
<dbReference type="EMBL" id="JBJUIK010000009">
    <property type="protein sequence ID" value="KAL3518562.1"/>
    <property type="molecule type" value="Genomic_DNA"/>
</dbReference>
<gene>
    <name evidence="11" type="ORF">ACH5RR_021151</name>
</gene>
<dbReference type="SMART" id="SM00835">
    <property type="entry name" value="Cupin_1"/>
    <property type="match status" value="1"/>
</dbReference>
<proteinExistence type="inferred from homology"/>
<evidence type="ECO:0000256" key="1">
    <source>
        <dbReference type="ARBA" id="ARBA00004271"/>
    </source>
</evidence>
<comment type="similarity">
    <text evidence="2 9">Belongs to the germin family.</text>
</comment>
<sequence length="186" mass="20002">MAMASDADILRDFEFPPNASIVDARYFTYNAGRSLVGAQPPTAFKVLMADKTTFPALDGQSVSLAVLQIPGGVVNPPHSHPRATELLLLISGDLQVGFIDSTNKHFNQTLKAGDMFVFPKGLVHYQFNILPNIPAIAVSAFGSANAGLVSIPSNLFQTGIEDRILAQSFKTDIPTIQRLKASVVTF</sequence>
<keyword evidence="3 9" id="KW-0052">Apoplast</keyword>
<feature type="binding site" evidence="8">
    <location>
        <position position="78"/>
    </location>
    <ligand>
        <name>Mn(2+)</name>
        <dbReference type="ChEBI" id="CHEBI:29035"/>
    </ligand>
</feature>
<protein>
    <recommendedName>
        <fullName evidence="9">Germin-like protein</fullName>
    </recommendedName>
</protein>
<keyword evidence="6 7" id="KW-0464">Manganese</keyword>
<dbReference type="Gene3D" id="2.60.120.10">
    <property type="entry name" value="Jelly Rolls"/>
    <property type="match status" value="1"/>
</dbReference>
<feature type="binding site" evidence="8">
    <location>
        <position position="124"/>
    </location>
    <ligand>
        <name>Mn(2+)</name>
        <dbReference type="ChEBI" id="CHEBI:29035"/>
    </ligand>
</feature>
<dbReference type="PANTHER" id="PTHR31238">
    <property type="entry name" value="GERMIN-LIKE PROTEIN SUBFAMILY 3 MEMBER 3"/>
    <property type="match status" value="1"/>
</dbReference>
<evidence type="ECO:0000259" key="10">
    <source>
        <dbReference type="SMART" id="SM00835"/>
    </source>
</evidence>
<dbReference type="PRINTS" id="PR00325">
    <property type="entry name" value="GERMIN"/>
</dbReference>
<evidence type="ECO:0000313" key="11">
    <source>
        <dbReference type="EMBL" id="KAL3518562.1"/>
    </source>
</evidence>
<evidence type="ECO:0000256" key="4">
    <source>
        <dbReference type="ARBA" id="ARBA00022525"/>
    </source>
</evidence>
<keyword evidence="5 7" id="KW-0479">Metal-binding</keyword>
<dbReference type="CDD" id="cd02241">
    <property type="entry name" value="cupin_OxOx"/>
    <property type="match status" value="1"/>
</dbReference>
<reference evidence="11 12" key="1">
    <citation type="submission" date="2024-11" db="EMBL/GenBank/DDBJ databases">
        <title>A near-complete genome assembly of Cinchona calisaya.</title>
        <authorList>
            <person name="Lian D.C."/>
            <person name="Zhao X.W."/>
            <person name="Wei L."/>
        </authorList>
    </citation>
    <scope>NUCLEOTIDE SEQUENCE [LARGE SCALE GENOMIC DNA]</scope>
    <source>
        <tissue evidence="11">Nenye</tissue>
    </source>
</reference>
<dbReference type="InterPro" id="IPR001929">
    <property type="entry name" value="Germin"/>
</dbReference>
<name>A0ABD2ZGH4_9GENT</name>
<evidence type="ECO:0000256" key="9">
    <source>
        <dbReference type="RuleBase" id="RU366015"/>
    </source>
</evidence>
<organism evidence="11 12">
    <name type="scientific">Cinchona calisaya</name>
    <dbReference type="NCBI Taxonomy" id="153742"/>
    <lineage>
        <taxon>Eukaryota</taxon>
        <taxon>Viridiplantae</taxon>
        <taxon>Streptophyta</taxon>
        <taxon>Embryophyta</taxon>
        <taxon>Tracheophyta</taxon>
        <taxon>Spermatophyta</taxon>
        <taxon>Magnoliopsida</taxon>
        <taxon>eudicotyledons</taxon>
        <taxon>Gunneridae</taxon>
        <taxon>Pentapetalae</taxon>
        <taxon>asterids</taxon>
        <taxon>lamiids</taxon>
        <taxon>Gentianales</taxon>
        <taxon>Rubiaceae</taxon>
        <taxon>Cinchonoideae</taxon>
        <taxon>Cinchoneae</taxon>
        <taxon>Cinchona</taxon>
    </lineage>
</organism>
<dbReference type="InterPro" id="IPR011051">
    <property type="entry name" value="RmlC_Cupin_sf"/>
</dbReference>
<comment type="caution">
    <text evidence="11">The sequence shown here is derived from an EMBL/GenBank/DDBJ whole genome shotgun (WGS) entry which is preliminary data.</text>
</comment>
<dbReference type="InterPro" id="IPR006045">
    <property type="entry name" value="Cupin_1"/>
</dbReference>
<dbReference type="GO" id="GO:0030145">
    <property type="term" value="F:manganese ion binding"/>
    <property type="evidence" value="ECO:0007669"/>
    <property type="project" value="UniProtKB-UniRule"/>
</dbReference>
<feature type="domain" description="Cupin type-1" evidence="10">
    <location>
        <begin position="33"/>
        <end position="177"/>
    </location>
</feature>
<dbReference type="SUPFAM" id="SSF51182">
    <property type="entry name" value="RmlC-like cupins"/>
    <property type="match status" value="1"/>
</dbReference>
<feature type="binding site" evidence="7">
    <location>
        <position position="80"/>
    </location>
    <ligand>
        <name>oxalate</name>
        <dbReference type="ChEBI" id="CHEBI:30623"/>
    </ligand>
</feature>
<feature type="binding site" evidence="8">
    <location>
        <position position="80"/>
    </location>
    <ligand>
        <name>Mn(2+)</name>
        <dbReference type="ChEBI" id="CHEBI:29035"/>
    </ligand>
</feature>
<dbReference type="GO" id="GO:0048046">
    <property type="term" value="C:apoplast"/>
    <property type="evidence" value="ECO:0007669"/>
    <property type="project" value="UniProtKB-SubCell"/>
</dbReference>
<dbReference type="Proteomes" id="UP001630127">
    <property type="component" value="Unassembled WGS sequence"/>
</dbReference>
<evidence type="ECO:0000256" key="6">
    <source>
        <dbReference type="ARBA" id="ARBA00023211"/>
    </source>
</evidence>
<comment type="subcellular location">
    <subcellularLocation>
        <location evidence="1 9">Secreted</location>
        <location evidence="1 9">Extracellular space</location>
        <location evidence="1 9">Apoplast</location>
    </subcellularLocation>
</comment>
<keyword evidence="4 9" id="KW-0964">Secreted</keyword>
<evidence type="ECO:0000256" key="2">
    <source>
        <dbReference type="ARBA" id="ARBA00007456"/>
    </source>
</evidence>
<feature type="binding site" evidence="8">
    <location>
        <position position="85"/>
    </location>
    <ligand>
        <name>Mn(2+)</name>
        <dbReference type="ChEBI" id="CHEBI:29035"/>
    </ligand>
</feature>
<dbReference type="InterPro" id="IPR014710">
    <property type="entry name" value="RmlC-like_jellyroll"/>
</dbReference>
<dbReference type="AlphaFoldDB" id="A0ABD2ZGH4"/>
<evidence type="ECO:0000256" key="3">
    <source>
        <dbReference type="ARBA" id="ARBA00022523"/>
    </source>
</evidence>
<feature type="binding site" evidence="7">
    <location>
        <position position="85"/>
    </location>
    <ligand>
        <name>oxalate</name>
        <dbReference type="ChEBI" id="CHEBI:30623"/>
    </ligand>
</feature>
<accession>A0ABD2ZGH4</accession>